<sequence length="102" mass="10730">MKIAKPPSIPKLSAALAALVDERLVGARCAGRAPLFDSFIEGETPAARIERFEWCAHLCRACPVLAACDQAASELTAAERTGIWASADRSPTVGRPPKEGAA</sequence>
<dbReference type="PROSITE" id="PS51674">
    <property type="entry name" value="4FE4S_WBL"/>
    <property type="match status" value="1"/>
</dbReference>
<proteinExistence type="predicted"/>
<reference evidence="2 4" key="1">
    <citation type="submission" date="2020-08" db="EMBL/GenBank/DDBJ databases">
        <title>Sequencing the genomes of 1000 actinobacteria strains.</title>
        <authorList>
            <person name="Klenk H.-P."/>
        </authorList>
    </citation>
    <scope>NUCLEOTIDE SEQUENCE [LARGE SCALE GENOMIC DNA]</scope>
    <source>
        <strain evidence="2 4">DSM 45258</strain>
    </source>
</reference>
<dbReference type="AlphaFoldDB" id="A0A839RMQ4"/>
<feature type="domain" description="4Fe-4S Wbl-type" evidence="1">
    <location>
        <begin position="28"/>
        <end position="94"/>
    </location>
</feature>
<dbReference type="Proteomes" id="UP000567922">
    <property type="component" value="Unassembled WGS sequence"/>
</dbReference>
<accession>A0A839RMQ4</accession>
<gene>
    <name evidence="2" type="ORF">FHU29_001883</name>
    <name evidence="3" type="ORF">FHU29_001900</name>
</gene>
<evidence type="ECO:0000313" key="2">
    <source>
        <dbReference type="EMBL" id="MBB3037434.1"/>
    </source>
</evidence>
<keyword evidence="4" id="KW-1185">Reference proteome</keyword>
<evidence type="ECO:0000259" key="1">
    <source>
        <dbReference type="PROSITE" id="PS51674"/>
    </source>
</evidence>
<organism evidence="2 4">
    <name type="scientific">Hoyosella altamirensis</name>
    <dbReference type="NCBI Taxonomy" id="616997"/>
    <lineage>
        <taxon>Bacteria</taxon>
        <taxon>Bacillati</taxon>
        <taxon>Actinomycetota</taxon>
        <taxon>Actinomycetes</taxon>
        <taxon>Mycobacteriales</taxon>
        <taxon>Hoyosellaceae</taxon>
        <taxon>Hoyosella</taxon>
    </lineage>
</organism>
<comment type="caution">
    <text evidence="2">The sequence shown here is derived from an EMBL/GenBank/DDBJ whole genome shotgun (WGS) entry which is preliminary data.</text>
</comment>
<dbReference type="InterPro" id="IPR034768">
    <property type="entry name" value="4FE4S_WBL"/>
</dbReference>
<dbReference type="EMBL" id="JACHWS010000002">
    <property type="protein sequence ID" value="MBB3037434.1"/>
    <property type="molecule type" value="Genomic_DNA"/>
</dbReference>
<evidence type="ECO:0000313" key="3">
    <source>
        <dbReference type="EMBL" id="MBB3037451.1"/>
    </source>
</evidence>
<dbReference type="EMBL" id="JACHWS010000002">
    <property type="protein sequence ID" value="MBB3037451.1"/>
    <property type="molecule type" value="Genomic_DNA"/>
</dbReference>
<protein>
    <recommendedName>
        <fullName evidence="1">4Fe-4S Wbl-type domain-containing protein</fullName>
    </recommendedName>
</protein>
<dbReference type="RefSeq" id="WP_064441186.1">
    <property type="nucleotide sequence ID" value="NZ_BDDI01000012.1"/>
</dbReference>
<dbReference type="Pfam" id="PF02467">
    <property type="entry name" value="Whib"/>
    <property type="match status" value="1"/>
</dbReference>
<dbReference type="OrthoDB" id="4428041at2"/>
<evidence type="ECO:0000313" key="4">
    <source>
        <dbReference type="Proteomes" id="UP000567922"/>
    </source>
</evidence>
<name>A0A839RMQ4_9ACTN</name>